<dbReference type="PANTHER" id="PTHR42760:SF133">
    <property type="entry name" value="3-OXOACYL-[ACYL-CARRIER-PROTEIN] REDUCTASE"/>
    <property type="match status" value="1"/>
</dbReference>
<keyword evidence="2 4" id="KW-0560">Oxidoreductase</keyword>
<dbReference type="InterPro" id="IPR020904">
    <property type="entry name" value="Sc_DH/Rdtase_CS"/>
</dbReference>
<evidence type="ECO:0000313" key="5">
    <source>
        <dbReference type="Proteomes" id="UP000494252"/>
    </source>
</evidence>
<dbReference type="NCBIfam" id="NF005559">
    <property type="entry name" value="PRK07231.1"/>
    <property type="match status" value="1"/>
</dbReference>
<gene>
    <name evidence="4" type="primary">fabG_19</name>
    <name evidence="4" type="ORF">LMG27177_06781</name>
</gene>
<dbReference type="SMART" id="SM00822">
    <property type="entry name" value="PKS_KR"/>
    <property type="match status" value="1"/>
</dbReference>
<dbReference type="Proteomes" id="UP000494252">
    <property type="component" value="Unassembled WGS sequence"/>
</dbReference>
<evidence type="ECO:0000256" key="1">
    <source>
        <dbReference type="ARBA" id="ARBA00006484"/>
    </source>
</evidence>
<reference evidence="4 5" key="1">
    <citation type="submission" date="2020-04" db="EMBL/GenBank/DDBJ databases">
        <authorList>
            <person name="De Canck E."/>
        </authorList>
    </citation>
    <scope>NUCLEOTIDE SEQUENCE [LARGE SCALE GENOMIC DNA]</scope>
    <source>
        <strain evidence="4 5">LMG 27177</strain>
    </source>
</reference>
<evidence type="ECO:0000259" key="3">
    <source>
        <dbReference type="SMART" id="SM00822"/>
    </source>
</evidence>
<evidence type="ECO:0000256" key="2">
    <source>
        <dbReference type="ARBA" id="ARBA00023002"/>
    </source>
</evidence>
<dbReference type="PANTHER" id="PTHR42760">
    <property type="entry name" value="SHORT-CHAIN DEHYDROGENASES/REDUCTASES FAMILY MEMBER"/>
    <property type="match status" value="1"/>
</dbReference>
<comment type="similarity">
    <text evidence="1">Belongs to the short-chain dehydrogenases/reductases (SDR) family.</text>
</comment>
<dbReference type="SUPFAM" id="SSF51735">
    <property type="entry name" value="NAD(P)-binding Rossmann-fold domains"/>
    <property type="match status" value="1"/>
</dbReference>
<dbReference type="GO" id="GO:0004316">
    <property type="term" value="F:3-oxoacyl-[acyl-carrier-protein] reductase (NADPH) activity"/>
    <property type="evidence" value="ECO:0007669"/>
    <property type="project" value="UniProtKB-EC"/>
</dbReference>
<sequence>MQIALDGKVALVTGAATGIGRATACMLASAGARVAVGHFNQHEAASEACRDIEAAGGIAHAYDFDVTDSAAFQAAVAELGERWGRIDVLVNNAGVLLDKPFLETSEADWRRVVDIDLTGVFIGCRAVLPSMLNARQGVIVNIASELGMLGRAHFAPYCAAKAGVIALTRSLAREFAPTVRINAVAPGPVATAMLSADHMSAEALALEAAIPAGRVGSPNEIAATIVFLASDHASFYHGQTISPNGGAWMG</sequence>
<dbReference type="PRINTS" id="PR00080">
    <property type="entry name" value="SDRFAMILY"/>
</dbReference>
<evidence type="ECO:0000313" key="4">
    <source>
        <dbReference type="EMBL" id="CAB3809344.1"/>
    </source>
</evidence>
<accession>A0A6J5H5L1</accession>
<dbReference type="InterPro" id="IPR002347">
    <property type="entry name" value="SDR_fam"/>
</dbReference>
<dbReference type="RefSeq" id="WP_175165813.1">
    <property type="nucleotide sequence ID" value="NZ_CADIKI010000029.1"/>
</dbReference>
<name>A0A6J5H5L1_9BURK</name>
<dbReference type="PRINTS" id="PR00081">
    <property type="entry name" value="GDHRDH"/>
</dbReference>
<dbReference type="NCBIfam" id="NF009466">
    <property type="entry name" value="PRK12826.1-2"/>
    <property type="match status" value="1"/>
</dbReference>
<dbReference type="EMBL" id="CADIKI010000029">
    <property type="protein sequence ID" value="CAB3809344.1"/>
    <property type="molecule type" value="Genomic_DNA"/>
</dbReference>
<feature type="domain" description="Ketoreductase" evidence="3">
    <location>
        <begin position="8"/>
        <end position="187"/>
    </location>
</feature>
<keyword evidence="5" id="KW-1185">Reference proteome</keyword>
<dbReference type="Gene3D" id="3.40.50.720">
    <property type="entry name" value="NAD(P)-binding Rossmann-like Domain"/>
    <property type="match status" value="1"/>
</dbReference>
<protein>
    <submittedName>
        <fullName evidence="4">3-oxoacyl-[acyl-carrier-protein] reductase FabG</fullName>
        <ecNumber evidence="4">1.1.1.100</ecNumber>
    </submittedName>
</protein>
<dbReference type="InterPro" id="IPR036291">
    <property type="entry name" value="NAD(P)-bd_dom_sf"/>
</dbReference>
<dbReference type="AlphaFoldDB" id="A0A6J5H5L1"/>
<organism evidence="4 5">
    <name type="scientific">Paraburkholderia fynbosensis</name>
    <dbReference type="NCBI Taxonomy" id="1200993"/>
    <lineage>
        <taxon>Bacteria</taxon>
        <taxon>Pseudomonadati</taxon>
        <taxon>Pseudomonadota</taxon>
        <taxon>Betaproteobacteria</taxon>
        <taxon>Burkholderiales</taxon>
        <taxon>Burkholderiaceae</taxon>
        <taxon>Paraburkholderia</taxon>
    </lineage>
</organism>
<dbReference type="Pfam" id="PF13561">
    <property type="entry name" value="adh_short_C2"/>
    <property type="match status" value="1"/>
</dbReference>
<dbReference type="EC" id="1.1.1.100" evidence="4"/>
<dbReference type="PROSITE" id="PS00061">
    <property type="entry name" value="ADH_SHORT"/>
    <property type="match status" value="1"/>
</dbReference>
<dbReference type="FunFam" id="3.40.50.720:FF:000084">
    <property type="entry name" value="Short-chain dehydrogenase reductase"/>
    <property type="match status" value="1"/>
</dbReference>
<dbReference type="InterPro" id="IPR057326">
    <property type="entry name" value="KR_dom"/>
</dbReference>
<proteinExistence type="inferred from homology"/>